<keyword evidence="6" id="KW-1185">Reference proteome</keyword>
<feature type="region of interest" description="Disordered" evidence="3">
    <location>
        <begin position="2172"/>
        <end position="2192"/>
    </location>
</feature>
<reference evidence="5 6" key="1">
    <citation type="submission" date="2020-09" db="EMBL/GenBank/DDBJ databases">
        <title>Methylomonas albis sp. nov. and Methylomonas fluvii sp. nov.: Two cold-adapted methanotrophs from the River Elbe and an amended description of Methylovulum psychrotolerans strain Eb1.</title>
        <authorList>
            <person name="Bussmann I.K."/>
            <person name="Klings K.-W."/>
            <person name="Warnstedt J."/>
            <person name="Hoppert M."/>
            <person name="Saborowski A."/>
            <person name="Horn F."/>
            <person name="Liebner S."/>
        </authorList>
    </citation>
    <scope>NUCLEOTIDE SEQUENCE [LARGE SCALE GENOMIC DNA]</scope>
    <source>
        <strain evidence="5 6">EbB</strain>
    </source>
</reference>
<dbReference type="EMBL" id="JACXST010000001">
    <property type="protein sequence ID" value="MBD9360634.1"/>
    <property type="molecule type" value="Genomic_DNA"/>
</dbReference>
<dbReference type="NCBIfam" id="NF012211">
    <property type="entry name" value="tand_rpt_95"/>
    <property type="match status" value="1"/>
</dbReference>
<protein>
    <submittedName>
        <fullName evidence="5">Tandem-95 repeat protein</fullName>
    </submittedName>
</protein>
<keyword evidence="2" id="KW-0472">Membrane</keyword>
<dbReference type="PROSITE" id="PS50268">
    <property type="entry name" value="CADHERIN_2"/>
    <property type="match status" value="2"/>
</dbReference>
<evidence type="ECO:0000313" key="5">
    <source>
        <dbReference type="EMBL" id="MBD9360634.1"/>
    </source>
</evidence>
<gene>
    <name evidence="5" type="ORF">EBB_08815</name>
</gene>
<dbReference type="InterPro" id="IPR002126">
    <property type="entry name" value="Cadherin-like_dom"/>
</dbReference>
<dbReference type="SUPFAM" id="SSF49313">
    <property type="entry name" value="Cadherin-like"/>
    <property type="match status" value="2"/>
</dbReference>
<feature type="domain" description="Cadherin" evidence="4">
    <location>
        <begin position="1658"/>
        <end position="1760"/>
    </location>
</feature>
<keyword evidence="1" id="KW-0812">Transmembrane</keyword>
<proteinExistence type="predicted"/>
<dbReference type="Gene3D" id="2.60.40.60">
    <property type="entry name" value="Cadherins"/>
    <property type="match status" value="2"/>
</dbReference>
<dbReference type="Gene3D" id="2.60.40.3440">
    <property type="match status" value="1"/>
</dbReference>
<dbReference type="Pfam" id="PF17963">
    <property type="entry name" value="Big_9"/>
    <property type="match status" value="1"/>
</dbReference>
<accession>A0ABR9DBZ3</accession>
<feature type="compositionally biased region" description="Basic and acidic residues" evidence="3">
    <location>
        <begin position="2172"/>
        <end position="2182"/>
    </location>
</feature>
<evidence type="ECO:0000256" key="3">
    <source>
        <dbReference type="SAM" id="MobiDB-lite"/>
    </source>
</evidence>
<sequence>MGGTSAGQGNVVSGTTNWAGITLSTQASGTLIAGNLIGTNAAGTAALGNTGPGIAIESANNTIGGTTIEARNIISGNLNRGILLTGAGATGNVVIGNYIGTDITGTQDLDGSVPDSARSGVVMQSGASNNRIGTNADGVNDVAERNVISGNNWFGVEFLGAGTSGNVVQGNYIGTDSTGLVALGNAQGGVSFWNGASDNWLGSGLAGAGNVISGNATGVQLGNGVSDNRVQSNLIGLGADGSTVVGNTGVGVLVFGGGTAAAVNANLIGTDADGVNDANEGNVISSNFRGIALLNDVVSGTRIAGNLIGADATGTLDRGNISDGIYILDGANGTLVGGLQTQQANLIAFNGRNGIRVENNSSTANLFLGNSIHSNAALGINLVGGNEDVSGATANDAGDVDSGPNSLLNTMLLTRAVVNGTNLTFSGSYNGAANSYYRIEVYSDTTASGEGRTFLNAMNMAVGSSGSASMSFNFSDARLETGQYITVTATRTDASYSTFYETSEFSNTVVTATPDSAPVGQDRTITVTEDTTYTFSTADFPFTDADGNNLSQVWIESLPGAGTLYLNGVAVQEMDAISAAEIQAGKFTYTPAANGTAATSFLFSIIDSGSSYGGGLTLDTTANTLTINITAVNDAPVFSNLNDSPTFIENGSAVALDADVSIFDAELSGTDNFNGSTLTLARHGGANSEDALAFDGITVTVSGPNVYVGGVQVGTYSFSGGQMEITFGANATNARVNTLMRNTVYWNWSETPPASVQIDWTFSDVNNGAQGSGAALTTTGSTTVNITGVNDAPIINVVSARTTDEDIVKRFSAWIGNAITISDVDAGSSNLEMTISAINGTVTLGGLVGLTFSVGDGSADTTMTFRGTLAAINTALDNIDYMPDVNYSGPGGMQFTLNDLGNTGTGGNLVATATQVITVNPVNDAPTATITPASYSATEQTSLTLHGTGLSIADVDTGSSSVQATVSVVSGTLTASAGTTGVTVSGSGTGSITLTGSVSQINTLLAGSSSGSLSYTINSDTPPATDTLTLSVNDQGNTGSGAALSGFDVATISITAVNDAPINTVYGDGSSVPEDSVIQMLGSVVIADADSGSGTVTTTLSVSAGAGVLSAASANGVSISGSGTDTLVLTGDVTSINAYFASAATAPVFTATADYNGAVSFTVVTTDNGNSGSGGALSDSDTISGSISAVADIADDSVTTNEDTPVTFAPLANDSFENSGRSISAIDGTSISSGQTVASTGGNVTLNANGTLTFTPTANSNGATSFSYTVTSGGATETATVAVTVNAVNDAPVLSFATGSVSYPENAGAVILAPYATVTDADLTNFDGGQLVVSFSANGQAEDRLAIRNQGTTSGQIGVSGNTVTYGGVVIGSFTGGTDGTTPLVISFNSNANAAAVQALGRNITYQNVSDAPSSLVRTLQGYLTDGDGGTSNVVSGSLSITASNDAPVVTSASLTLSEGQTVTLSAANFGVSDPDNTSFTYTVGSVSGGYFQLSSGAGNSIPQFTCADLNSGLVQFVDDGNEVAPSFNVTVNDGALNSNTLAATINYSPVNDNAPVISSANTASVNENSPISSVVYTATSSDADGNSVTWSLSGTDAALFSIDPTTGKATLNAAADYESKTNYSFNVVANDGTFNSSQAVTLSVTNVDDNPVVGPTDADSAVNTVAEDAANGTVVGITTLVTDADAGATISYSLSDDAGGRFAIDSSTGVVTVADGSLLDYETATSHSITVLATSSDGSTNSQSFTINITNLNDNAPVLSTPNLTLSEGQTVTLNTADFVVSDADSSDFTFTISALTGGYFQLITAPGIAITSFTGAQLAANQVQFVDDANEAPPSFNATASDGRLNSNTLAATINYSALNDVPVLTSASLMLDEGETVTLSAANFGVTDPDNASFTYALSSVSGGYFQLTTNPGVSVTSFNSTQLAAGQLQFVDDGNEVAPSFEVTVSDGAMESNTVTATINYTAINDAPVINNPGLTVSEGKTVTLSAANFGVTDPDSDSFNYTVGDVTGGYFQLASSAGLPVTGFTSAQLAANQVQFIDDGNSQTAPSFSLTANDGLAGSTTMAATINYVASTDTTDTFSDIIIYNQKNGLNDKNQGGDVQTHISTSHHVSTDQFAVIVDLNPHADQLARESRPDNQATGNQFILESTAWINDGNSPRLSGLIDTNKNEAQRSSENSRKYHFQSRTPSVDEYRIDSQTTLSEQEEMEFWDRLENIRKQMSDPSVVADANPVNIKIILGTSAGLTAGFVSWILRAGSLMASFMSTVPLLKRFDPLPIMRSVKKSKLANDNEANEFDSVSSDSEDTP</sequence>
<dbReference type="PRINTS" id="PR00205">
    <property type="entry name" value="CADHERIN"/>
</dbReference>
<dbReference type="Proteomes" id="UP000641152">
    <property type="component" value="Unassembled WGS sequence"/>
</dbReference>
<name>A0ABR9DBZ3_9GAMM</name>
<feature type="domain" description="Cadherin" evidence="4">
    <location>
        <begin position="1558"/>
        <end position="1654"/>
    </location>
</feature>
<dbReference type="PANTHER" id="PTHR24026:SF126">
    <property type="entry name" value="PROTOCADHERIN FAT 4"/>
    <property type="match status" value="1"/>
</dbReference>
<comment type="caution">
    <text evidence="5">The sequence shown here is derived from an EMBL/GenBank/DDBJ whole genome shotgun (WGS) entry which is preliminary data.</text>
</comment>
<evidence type="ECO:0000313" key="6">
    <source>
        <dbReference type="Proteomes" id="UP000641152"/>
    </source>
</evidence>
<evidence type="ECO:0000256" key="2">
    <source>
        <dbReference type="ARBA" id="ARBA00022989"/>
    </source>
</evidence>
<dbReference type="InterPro" id="IPR015919">
    <property type="entry name" value="Cadherin-like_sf"/>
</dbReference>
<organism evidence="5 6">
    <name type="scientific">Methylomonas fluvii</name>
    <dbReference type="NCBI Taxonomy" id="1854564"/>
    <lineage>
        <taxon>Bacteria</taxon>
        <taxon>Pseudomonadati</taxon>
        <taxon>Pseudomonadota</taxon>
        <taxon>Gammaproteobacteria</taxon>
        <taxon>Methylococcales</taxon>
        <taxon>Methylococcaceae</taxon>
        <taxon>Methylomonas</taxon>
    </lineage>
</organism>
<dbReference type="SMART" id="SM00112">
    <property type="entry name" value="CA"/>
    <property type="match status" value="3"/>
</dbReference>
<dbReference type="PANTHER" id="PTHR24026">
    <property type="entry name" value="FAT ATYPICAL CADHERIN-RELATED"/>
    <property type="match status" value="1"/>
</dbReference>
<dbReference type="RefSeq" id="WP_192393357.1">
    <property type="nucleotide sequence ID" value="NZ_CAJHIU010000001.1"/>
</dbReference>
<evidence type="ECO:0000256" key="1">
    <source>
        <dbReference type="ARBA" id="ARBA00022692"/>
    </source>
</evidence>
<evidence type="ECO:0000259" key="4">
    <source>
        <dbReference type="PROSITE" id="PS50268"/>
    </source>
</evidence>
<dbReference type="Pfam" id="PF16184">
    <property type="entry name" value="Cadherin_3"/>
    <property type="match status" value="4"/>
</dbReference>
<dbReference type="Pfam" id="PF00028">
    <property type="entry name" value="Cadherin"/>
    <property type="match status" value="2"/>
</dbReference>
<keyword evidence="2" id="KW-1133">Transmembrane helix</keyword>
<dbReference type="CDD" id="cd11304">
    <property type="entry name" value="Cadherin_repeat"/>
    <property type="match status" value="2"/>
</dbReference>